<dbReference type="InterPro" id="IPR007110">
    <property type="entry name" value="Ig-like_dom"/>
</dbReference>
<keyword evidence="4" id="KW-0325">Glycoprotein</keyword>
<feature type="domain" description="Ig-like" evidence="6">
    <location>
        <begin position="591"/>
        <end position="679"/>
    </location>
</feature>
<dbReference type="PANTHER" id="PTHR11640:SF167">
    <property type="entry name" value="SIGNAL-REGULATORY PROTEIN BETA-1-LIKE"/>
    <property type="match status" value="1"/>
</dbReference>
<dbReference type="EMBL" id="JAIZAY010000010">
    <property type="protein sequence ID" value="KAJ8034586.1"/>
    <property type="molecule type" value="Genomic_DNA"/>
</dbReference>
<protein>
    <submittedName>
        <fullName evidence="7">Hemicentin-1</fullName>
    </submittedName>
</protein>
<dbReference type="GO" id="GO:0005886">
    <property type="term" value="C:plasma membrane"/>
    <property type="evidence" value="ECO:0007669"/>
    <property type="project" value="TreeGrafter"/>
</dbReference>
<dbReference type="InterPro" id="IPR013162">
    <property type="entry name" value="CD80_C2-set"/>
</dbReference>
<dbReference type="InterPro" id="IPR051275">
    <property type="entry name" value="Cell_adhesion_signaling"/>
</dbReference>
<evidence type="ECO:0000259" key="6">
    <source>
        <dbReference type="PROSITE" id="PS50835"/>
    </source>
</evidence>
<evidence type="ECO:0000313" key="7">
    <source>
        <dbReference type="EMBL" id="KAJ8034586.1"/>
    </source>
</evidence>
<dbReference type="Proteomes" id="UP001152320">
    <property type="component" value="Chromosome 10"/>
</dbReference>
<proteinExistence type="predicted"/>
<dbReference type="OrthoDB" id="6431884at2759"/>
<dbReference type="SUPFAM" id="SSF48726">
    <property type="entry name" value="Immunoglobulin"/>
    <property type="match status" value="5"/>
</dbReference>
<evidence type="ECO:0000256" key="1">
    <source>
        <dbReference type="ARBA" id="ARBA00004479"/>
    </source>
</evidence>
<dbReference type="GO" id="GO:0005911">
    <property type="term" value="C:cell-cell junction"/>
    <property type="evidence" value="ECO:0007669"/>
    <property type="project" value="TreeGrafter"/>
</dbReference>
<dbReference type="SMART" id="SM00409">
    <property type="entry name" value="IG"/>
    <property type="match status" value="4"/>
</dbReference>
<dbReference type="GO" id="GO:0098609">
    <property type="term" value="P:cell-cell adhesion"/>
    <property type="evidence" value="ECO:0007669"/>
    <property type="project" value="TreeGrafter"/>
</dbReference>
<sequence length="687" mass="78055">MKFPKKLRNGFNEYQVSNQQSYQIECNATGSNHNVSISWAINNRTYIGRERVTSITGDNNTIHTESVILYLPNIDDREISCRATGQTNSFVVEQLTVSVCDETPKQLVSISAKYGDTLTLSCEASEKMAIWDFPIRENTKTRNEGEILHIYSVKVENEGEYKCHKAGETTVATSLTVQVIPKLAMSVGDEEGFFHNVTVFTHKLYKVHCSSMQTRPPARISWKINNKNYDIGLKTLNRTNKIDADTLDYHSTIFFIPMRDTNISCTARGHHSGMEWTTSLFIETFEKSLELSYNISVFYGNNISFCCDYVQKDDILWTFGKNYDHLLPSMHLEGVTELKTSGFNGTESSCLYVVDTKKTHEGRYTCYRLNELAVKFLLDVKVTPNVEIIFEGNPDLNKVAVYRFKSYLVRCLVTGAYPPFTILWKINGIGIVNGVFNESSKRNGNAADLFDSTSRLEYQPNENDRNITCIVMNSHGSCTESTTHIREVITFDEEVETKHLLHGSNVNLRCKYSNAVEKFHWFFDSIRITCVERKCNHPNIVGITSTGNETMISITNLNAGNEGRYSCYHGLEKIKIIHVTMKVQLGVYLMPGIKRLYPDTVEFYEGSQYILVCIANSTDDISSLQWQVNGVYVSRDVFTTTVNSSLTVRQLISQYHYTSVISHLTISCVAEGEDETIVTQMVKIHRK</sequence>
<dbReference type="PROSITE" id="PS50835">
    <property type="entry name" value="IG_LIKE"/>
    <property type="match status" value="5"/>
</dbReference>
<dbReference type="Pfam" id="PF08205">
    <property type="entry name" value="C2-set_2"/>
    <property type="match status" value="1"/>
</dbReference>
<feature type="domain" description="Ig-like" evidence="6">
    <location>
        <begin position="104"/>
        <end position="178"/>
    </location>
</feature>
<keyword evidence="2" id="KW-0472">Membrane</keyword>
<organism evidence="7 8">
    <name type="scientific">Holothuria leucospilota</name>
    <name type="common">Black long sea cucumber</name>
    <name type="synonym">Mertensiothuria leucospilota</name>
    <dbReference type="NCBI Taxonomy" id="206669"/>
    <lineage>
        <taxon>Eukaryota</taxon>
        <taxon>Metazoa</taxon>
        <taxon>Echinodermata</taxon>
        <taxon>Eleutherozoa</taxon>
        <taxon>Echinozoa</taxon>
        <taxon>Holothuroidea</taxon>
        <taxon>Aspidochirotacea</taxon>
        <taxon>Aspidochirotida</taxon>
        <taxon>Holothuriidae</taxon>
        <taxon>Holothuria</taxon>
    </lineage>
</organism>
<evidence type="ECO:0000256" key="2">
    <source>
        <dbReference type="ARBA" id="ARBA00023136"/>
    </source>
</evidence>
<feature type="domain" description="Ig-like" evidence="6">
    <location>
        <begin position="503"/>
        <end position="567"/>
    </location>
</feature>
<accession>A0A9Q1BXA9</accession>
<dbReference type="InterPro" id="IPR013783">
    <property type="entry name" value="Ig-like_fold"/>
</dbReference>
<keyword evidence="5" id="KW-0393">Immunoglobulin domain</keyword>
<reference evidence="7" key="1">
    <citation type="submission" date="2021-10" db="EMBL/GenBank/DDBJ databases">
        <title>Tropical sea cucumber genome reveals ecological adaptation and Cuvierian tubules defense mechanism.</title>
        <authorList>
            <person name="Chen T."/>
        </authorList>
    </citation>
    <scope>NUCLEOTIDE SEQUENCE</scope>
    <source>
        <strain evidence="7">Nanhai2018</strain>
        <tissue evidence="7">Muscle</tissue>
    </source>
</reference>
<dbReference type="GO" id="GO:0050839">
    <property type="term" value="F:cell adhesion molecule binding"/>
    <property type="evidence" value="ECO:0007669"/>
    <property type="project" value="TreeGrafter"/>
</dbReference>
<comment type="caution">
    <text evidence="7">The sequence shown here is derived from an EMBL/GenBank/DDBJ whole genome shotgun (WGS) entry which is preliminary data.</text>
</comment>
<keyword evidence="3" id="KW-1015">Disulfide bond</keyword>
<dbReference type="InterPro" id="IPR036179">
    <property type="entry name" value="Ig-like_dom_sf"/>
</dbReference>
<dbReference type="AlphaFoldDB" id="A0A9Q1BXA9"/>
<evidence type="ECO:0000256" key="5">
    <source>
        <dbReference type="ARBA" id="ARBA00023319"/>
    </source>
</evidence>
<feature type="domain" description="Ig-like" evidence="6">
    <location>
        <begin position="4"/>
        <end position="98"/>
    </location>
</feature>
<comment type="subcellular location">
    <subcellularLocation>
        <location evidence="1">Membrane</location>
        <topology evidence="1">Single-pass type I membrane protein</topology>
    </subcellularLocation>
</comment>
<keyword evidence="8" id="KW-1185">Reference proteome</keyword>
<dbReference type="Gene3D" id="2.60.40.10">
    <property type="entry name" value="Immunoglobulins"/>
    <property type="match status" value="5"/>
</dbReference>
<evidence type="ECO:0000256" key="4">
    <source>
        <dbReference type="ARBA" id="ARBA00023180"/>
    </source>
</evidence>
<name>A0A9Q1BXA9_HOLLE</name>
<dbReference type="InterPro" id="IPR003599">
    <property type="entry name" value="Ig_sub"/>
</dbReference>
<evidence type="ECO:0000256" key="3">
    <source>
        <dbReference type="ARBA" id="ARBA00023157"/>
    </source>
</evidence>
<evidence type="ECO:0000313" key="8">
    <source>
        <dbReference type="Proteomes" id="UP001152320"/>
    </source>
</evidence>
<feature type="domain" description="Ig-like" evidence="6">
    <location>
        <begin position="384"/>
        <end position="490"/>
    </location>
</feature>
<dbReference type="PANTHER" id="PTHR11640">
    <property type="entry name" value="NEPHRIN"/>
    <property type="match status" value="1"/>
</dbReference>
<gene>
    <name evidence="7" type="ORF">HOLleu_21489</name>
</gene>